<evidence type="ECO:0000313" key="2">
    <source>
        <dbReference type="Proteomes" id="UP000635071"/>
    </source>
</evidence>
<evidence type="ECO:0008006" key="3">
    <source>
        <dbReference type="Google" id="ProtNLM"/>
    </source>
</evidence>
<evidence type="ECO:0000313" key="1">
    <source>
        <dbReference type="EMBL" id="GGE12178.1"/>
    </source>
</evidence>
<reference evidence="1" key="1">
    <citation type="journal article" date="2014" name="Int. J. Syst. Evol. Microbiol.">
        <title>Complete genome sequence of Corynebacterium casei LMG S-19264T (=DSM 44701T), isolated from a smear-ripened cheese.</title>
        <authorList>
            <consortium name="US DOE Joint Genome Institute (JGI-PGF)"/>
            <person name="Walter F."/>
            <person name="Albersmeier A."/>
            <person name="Kalinowski J."/>
            <person name="Ruckert C."/>
        </authorList>
    </citation>
    <scope>NUCLEOTIDE SEQUENCE</scope>
    <source>
        <strain evidence="1">CGMCC 1.15519</strain>
    </source>
</reference>
<accession>A0A916ZTN7</accession>
<reference evidence="1" key="2">
    <citation type="submission" date="2020-09" db="EMBL/GenBank/DDBJ databases">
        <authorList>
            <person name="Sun Q."/>
            <person name="Zhou Y."/>
        </authorList>
    </citation>
    <scope>NUCLEOTIDE SEQUENCE</scope>
    <source>
        <strain evidence="1">CGMCC 1.15519</strain>
    </source>
</reference>
<dbReference type="SUPFAM" id="SSF56784">
    <property type="entry name" value="HAD-like"/>
    <property type="match status" value="1"/>
</dbReference>
<name>A0A916ZTN7_9SPHN</name>
<dbReference type="Proteomes" id="UP000635071">
    <property type="component" value="Unassembled WGS sequence"/>
</dbReference>
<protein>
    <recommendedName>
        <fullName evidence="3">HAD family hydrolase</fullName>
    </recommendedName>
</protein>
<dbReference type="AlphaFoldDB" id="A0A916ZTN7"/>
<comment type="caution">
    <text evidence="1">The sequence shown here is derived from an EMBL/GenBank/DDBJ whole genome shotgun (WGS) entry which is preliminary data.</text>
</comment>
<dbReference type="RefSeq" id="WP_188762620.1">
    <property type="nucleotide sequence ID" value="NZ_BMJM01000005.1"/>
</dbReference>
<keyword evidence="2" id="KW-1185">Reference proteome</keyword>
<dbReference type="EMBL" id="BMJM01000005">
    <property type="protein sequence ID" value="GGE12178.1"/>
    <property type="molecule type" value="Genomic_DNA"/>
</dbReference>
<gene>
    <name evidence="1" type="ORF">GCM10011529_18160</name>
</gene>
<sequence length="202" mass="22069">MTRPLIISDCDGVLLEFIDPFVAYLDEVHDLTLKLTSFALVGNIRDKDDQPVAAERFPALLDGFFTTHMPTQTPIDGAAHGLATLAQDCDVIILTNIADHHAVSRTLELAQFGMPYRVIGNHGPKGGPILALLDEFQPSAAVFIDDLPPHHSSAKALVPHVHRLHMVAEESLRTLIPPAADAHVRIDDWHQALAHIQTVLKG</sequence>
<dbReference type="InterPro" id="IPR036412">
    <property type="entry name" value="HAD-like_sf"/>
</dbReference>
<organism evidence="1 2">
    <name type="scientific">Sandarakinorhabdus glacialis</name>
    <dbReference type="NCBI Taxonomy" id="1614636"/>
    <lineage>
        <taxon>Bacteria</taxon>
        <taxon>Pseudomonadati</taxon>
        <taxon>Pseudomonadota</taxon>
        <taxon>Alphaproteobacteria</taxon>
        <taxon>Sphingomonadales</taxon>
        <taxon>Sphingosinicellaceae</taxon>
        <taxon>Sandarakinorhabdus</taxon>
    </lineage>
</organism>
<proteinExistence type="predicted"/>